<keyword evidence="1" id="KW-0472">Membrane</keyword>
<feature type="transmembrane region" description="Helical" evidence="1">
    <location>
        <begin position="37"/>
        <end position="56"/>
    </location>
</feature>
<sequence>MNGITWIHIAGGMVALATGAVAFAVRKGGRVHVQAGIAFAVSMLVLGITAAYLSPLRTPAESPVGGLMVCYFAATGWMAARRRSGVPGRFEKIACAAVLFIAMAIIAKGIRLALGPPPAVFVPPGPIELLVLGSICLLSGLGDLRWILRGTLSAMQRITRHLWRMCFAFFIATGSFFLGQQDILPEAVRGSPILFGLAFAPFGLLLYWLVRVRLSRRNNPARPEVTEGA</sequence>
<dbReference type="Pfam" id="PF10067">
    <property type="entry name" value="DUF2306"/>
    <property type="match status" value="1"/>
</dbReference>
<feature type="transmembrane region" description="Helical" evidence="1">
    <location>
        <begin position="191"/>
        <end position="210"/>
    </location>
</feature>
<dbReference type="AlphaFoldDB" id="A0A974XY41"/>
<feature type="transmembrane region" description="Helical" evidence="1">
    <location>
        <begin position="62"/>
        <end position="80"/>
    </location>
</feature>
<reference evidence="2 3" key="1">
    <citation type="submission" date="2021-03" db="EMBL/GenBank/DDBJ databases">
        <title>Lysobacter sp. nov. isolated from soil of gangwondo yeongwol, south Korea.</title>
        <authorList>
            <person name="Kim K.R."/>
            <person name="Kim K.H."/>
            <person name="Jeon C.O."/>
        </authorList>
    </citation>
    <scope>NUCLEOTIDE SEQUENCE [LARGE SCALE GENOMIC DNA]</scope>
    <source>
        <strain evidence="2 3">R19</strain>
    </source>
</reference>
<dbReference type="RefSeq" id="WP_200615793.1">
    <property type="nucleotide sequence ID" value="NZ_CP071518.1"/>
</dbReference>
<feature type="transmembrane region" description="Helical" evidence="1">
    <location>
        <begin position="92"/>
        <end position="114"/>
    </location>
</feature>
<keyword evidence="1" id="KW-1133">Transmembrane helix</keyword>
<name>A0A974XY41_9GAMM</name>
<organism evidence="2 3">
    <name type="scientific">Agrilutibacter solisilvae</name>
    <dbReference type="NCBI Taxonomy" id="2763317"/>
    <lineage>
        <taxon>Bacteria</taxon>
        <taxon>Pseudomonadati</taxon>
        <taxon>Pseudomonadota</taxon>
        <taxon>Gammaproteobacteria</taxon>
        <taxon>Lysobacterales</taxon>
        <taxon>Lysobacteraceae</taxon>
        <taxon>Agrilutibacter</taxon>
    </lineage>
</organism>
<evidence type="ECO:0000313" key="2">
    <source>
        <dbReference type="EMBL" id="QSX77922.1"/>
    </source>
</evidence>
<accession>A0A974XY41</accession>
<feature type="transmembrane region" description="Helical" evidence="1">
    <location>
        <begin position="120"/>
        <end position="141"/>
    </location>
</feature>
<keyword evidence="3" id="KW-1185">Reference proteome</keyword>
<protein>
    <recommendedName>
        <fullName evidence="4">DUF2306 domain-containing protein</fullName>
    </recommendedName>
</protein>
<dbReference type="EMBL" id="CP071518">
    <property type="protein sequence ID" value="QSX77922.1"/>
    <property type="molecule type" value="Genomic_DNA"/>
</dbReference>
<evidence type="ECO:0000313" key="3">
    <source>
        <dbReference type="Proteomes" id="UP000639274"/>
    </source>
</evidence>
<feature type="transmembrane region" description="Helical" evidence="1">
    <location>
        <begin position="162"/>
        <end position="179"/>
    </location>
</feature>
<evidence type="ECO:0008006" key="4">
    <source>
        <dbReference type="Google" id="ProtNLM"/>
    </source>
</evidence>
<evidence type="ECO:0000256" key="1">
    <source>
        <dbReference type="SAM" id="Phobius"/>
    </source>
</evidence>
<dbReference type="Proteomes" id="UP000639274">
    <property type="component" value="Chromosome"/>
</dbReference>
<gene>
    <name evidence="2" type="ORF">I8J32_014525</name>
</gene>
<dbReference type="InterPro" id="IPR018750">
    <property type="entry name" value="DUF2306_membrane"/>
</dbReference>
<keyword evidence="1" id="KW-0812">Transmembrane</keyword>
<feature type="transmembrane region" description="Helical" evidence="1">
    <location>
        <begin position="6"/>
        <end position="25"/>
    </location>
</feature>
<dbReference type="KEGG" id="lsf:I8J32_014525"/>
<proteinExistence type="predicted"/>